<feature type="transmembrane region" description="Helical" evidence="1">
    <location>
        <begin position="20"/>
        <end position="44"/>
    </location>
</feature>
<feature type="transmembrane region" description="Helical" evidence="1">
    <location>
        <begin position="56"/>
        <end position="82"/>
    </location>
</feature>
<name>A0A2A3YGD8_9MICO</name>
<dbReference type="AlphaFoldDB" id="A0A2A3YGD8"/>
<comment type="caution">
    <text evidence="2">The sequence shown here is derived from an EMBL/GenBank/DDBJ whole genome shotgun (WGS) entry which is preliminary data.</text>
</comment>
<keyword evidence="1" id="KW-1133">Transmembrane helix</keyword>
<accession>A0A2A3YGD8</accession>
<gene>
    <name evidence="2" type="ORF">CIK66_13860</name>
</gene>
<evidence type="ECO:0008006" key="4">
    <source>
        <dbReference type="Google" id="ProtNLM"/>
    </source>
</evidence>
<keyword evidence="3" id="KW-1185">Reference proteome</keyword>
<dbReference type="OrthoDB" id="4794509at2"/>
<evidence type="ECO:0000256" key="1">
    <source>
        <dbReference type="SAM" id="Phobius"/>
    </source>
</evidence>
<evidence type="ECO:0000313" key="3">
    <source>
        <dbReference type="Proteomes" id="UP000218598"/>
    </source>
</evidence>
<dbReference type="EMBL" id="NRGR01000023">
    <property type="protein sequence ID" value="PCC38393.1"/>
    <property type="molecule type" value="Genomic_DNA"/>
</dbReference>
<dbReference type="Proteomes" id="UP000218598">
    <property type="component" value="Unassembled WGS sequence"/>
</dbReference>
<organism evidence="2 3">
    <name type="scientific">Brachybacterium alimentarium</name>
    <dbReference type="NCBI Taxonomy" id="47845"/>
    <lineage>
        <taxon>Bacteria</taxon>
        <taxon>Bacillati</taxon>
        <taxon>Actinomycetota</taxon>
        <taxon>Actinomycetes</taxon>
        <taxon>Micrococcales</taxon>
        <taxon>Dermabacteraceae</taxon>
        <taxon>Brachybacterium</taxon>
    </lineage>
</organism>
<protein>
    <recommendedName>
        <fullName evidence="4">DUF4190 domain-containing protein</fullName>
    </recommendedName>
</protein>
<dbReference type="RefSeq" id="WP_096164835.1">
    <property type="nucleotide sequence ID" value="NZ_JBQQIH010000014.1"/>
</dbReference>
<keyword evidence="1" id="KW-0812">Transmembrane</keyword>
<keyword evidence="1" id="KW-0472">Membrane</keyword>
<proteinExistence type="predicted"/>
<sequence length="100" mass="10031">MTAYGTITHHGTGKGTASLLLGILSLLAGWTLIAPLVGLILGISSRGSEPFARGRAGWGIFLNILAMIGWVIAFVLLAAAGVTVTLGNVDLGALGALFGG</sequence>
<evidence type="ECO:0000313" key="2">
    <source>
        <dbReference type="EMBL" id="PCC38393.1"/>
    </source>
</evidence>
<dbReference type="GeneID" id="95327438"/>
<reference evidence="2 3" key="1">
    <citation type="journal article" date="2017" name="Elife">
        <title>Extensive horizontal gene transfer in cheese-associated bacteria.</title>
        <authorList>
            <person name="Bonham K.S."/>
            <person name="Wolfe B.E."/>
            <person name="Dutton R.J."/>
        </authorList>
    </citation>
    <scope>NUCLEOTIDE SEQUENCE [LARGE SCALE GENOMIC DNA]</scope>
    <source>
        <strain evidence="2 3">341_9</strain>
    </source>
</reference>